<name>A0A1Z4BKE9_9FLAO</name>
<dbReference type="PANTHER" id="PTHR43630">
    <property type="entry name" value="POLY-BETA-1,6-N-ACETYL-D-GLUCOSAMINE SYNTHASE"/>
    <property type="match status" value="1"/>
</dbReference>
<organism evidence="3 4">
    <name type="scientific">Capnocytophaga endodontalis</name>
    <dbReference type="NCBI Taxonomy" id="2708117"/>
    <lineage>
        <taxon>Bacteria</taxon>
        <taxon>Pseudomonadati</taxon>
        <taxon>Bacteroidota</taxon>
        <taxon>Flavobacteriia</taxon>
        <taxon>Flavobacteriales</taxon>
        <taxon>Flavobacteriaceae</taxon>
        <taxon>Capnocytophaga</taxon>
    </lineage>
</organism>
<dbReference type="AlphaFoldDB" id="A0A1Z4BKE9"/>
<dbReference type="KEGG" id="capn:CBG49_00780"/>
<protein>
    <submittedName>
        <fullName evidence="3">Glycosyl transferase family 2</fullName>
    </submittedName>
</protein>
<dbReference type="Proteomes" id="UP000197007">
    <property type="component" value="Chromosome"/>
</dbReference>
<dbReference type="Gene3D" id="3.90.550.10">
    <property type="entry name" value="Spore Coat Polysaccharide Biosynthesis Protein SpsA, Chain A"/>
    <property type="match status" value="1"/>
</dbReference>
<dbReference type="CDD" id="cd02511">
    <property type="entry name" value="Beta4Glucosyltransferase"/>
    <property type="match status" value="1"/>
</dbReference>
<accession>A0A1Z4BKE9</accession>
<dbReference type="Pfam" id="PF00535">
    <property type="entry name" value="Glycos_transf_2"/>
    <property type="match status" value="1"/>
</dbReference>
<dbReference type="PANTHER" id="PTHR43630:SF2">
    <property type="entry name" value="GLYCOSYLTRANSFERASE"/>
    <property type="match status" value="1"/>
</dbReference>
<comment type="similarity">
    <text evidence="1">Belongs to the glycosyltransferase 2 family. WaaE/KdtX subfamily.</text>
</comment>
<dbReference type="SUPFAM" id="SSF53448">
    <property type="entry name" value="Nucleotide-diphospho-sugar transferases"/>
    <property type="match status" value="1"/>
</dbReference>
<dbReference type="InterPro" id="IPR001173">
    <property type="entry name" value="Glyco_trans_2-like"/>
</dbReference>
<dbReference type="GO" id="GO:0016740">
    <property type="term" value="F:transferase activity"/>
    <property type="evidence" value="ECO:0007669"/>
    <property type="project" value="UniProtKB-KW"/>
</dbReference>
<dbReference type="RefSeq" id="WP_088592955.1">
    <property type="nucleotide sequence ID" value="NZ_CP022022.1"/>
</dbReference>
<evidence type="ECO:0000259" key="2">
    <source>
        <dbReference type="Pfam" id="PF00535"/>
    </source>
</evidence>
<proteinExistence type="inferred from homology"/>
<keyword evidence="3" id="KW-0808">Transferase</keyword>
<evidence type="ECO:0000256" key="1">
    <source>
        <dbReference type="ARBA" id="ARBA00038494"/>
    </source>
</evidence>
<reference evidence="4" key="1">
    <citation type="submission" date="2017-06" db="EMBL/GenBank/DDBJ databases">
        <title>Complete genome sequence of Capnocytophaga sp. KCOM 1579 (=ChDC OS43) isolated from a human refractory periapical abscess lesion.</title>
        <authorList>
            <person name="Kook J.-K."/>
            <person name="Park S.-N."/>
            <person name="Lim Y.K."/>
            <person name="Roh H."/>
        </authorList>
    </citation>
    <scope>NUCLEOTIDE SEQUENCE [LARGE SCALE GENOMIC DNA]</scope>
    <source>
        <strain evidence="4">ChDC OS43</strain>
    </source>
</reference>
<dbReference type="InterPro" id="IPR029044">
    <property type="entry name" value="Nucleotide-diphossugar_trans"/>
</dbReference>
<feature type="domain" description="Glycosyltransferase 2-like" evidence="2">
    <location>
        <begin position="4"/>
        <end position="117"/>
    </location>
</feature>
<evidence type="ECO:0000313" key="3">
    <source>
        <dbReference type="EMBL" id="ASF41732.1"/>
    </source>
</evidence>
<gene>
    <name evidence="3" type="ORF">CBG49_00780</name>
</gene>
<sequence length="255" mass="29637">MKISVVINTYNAEKHLATVLETAKYFDEVVVCDMHSTDSTIAIAKQYGCKIVYCERYPYVEPARNFAIAQAQNEWILVIDADETIPEKLREELYKITKDPNLGGVYIAFKNYFINKYMRSAFPDFKLRFFRKEGAYWPEEIHSTVKVKGKIIKLPKSRKDLASEHLANDSVATILSKNNNYSTQVAERRKGKKIGWIKLLFSPLFWFIKYYFIKKGCLDGKRGFIFAVLKAQYKFSCLAKIYEFQQQKNHLGNAS</sequence>
<evidence type="ECO:0000313" key="4">
    <source>
        <dbReference type="Proteomes" id="UP000197007"/>
    </source>
</evidence>
<dbReference type="EMBL" id="CP022022">
    <property type="protein sequence ID" value="ASF41732.1"/>
    <property type="molecule type" value="Genomic_DNA"/>
</dbReference>
<keyword evidence="4" id="KW-1185">Reference proteome</keyword>